<keyword evidence="4" id="KW-1185">Reference proteome</keyword>
<protein>
    <submittedName>
        <fullName evidence="3">N-6 DNA methylase</fullName>
    </submittedName>
</protein>
<accession>A0A9X3J5Q2</accession>
<dbReference type="PANTHER" id="PTHR42998">
    <property type="entry name" value="TYPE I RESTRICTION ENZYME HINDVIIP M PROTEIN-RELATED"/>
    <property type="match status" value="1"/>
</dbReference>
<evidence type="ECO:0000256" key="1">
    <source>
        <dbReference type="ARBA" id="ARBA00006594"/>
    </source>
</evidence>
<dbReference type="PANTHER" id="PTHR42998:SF1">
    <property type="entry name" value="TYPE I RESTRICTION ENZYME HINDI METHYLASE SUBUNIT"/>
    <property type="match status" value="1"/>
</dbReference>
<gene>
    <name evidence="3" type="ORF">OU798_07400</name>
</gene>
<keyword evidence="3" id="KW-0489">Methyltransferase</keyword>
<comment type="caution">
    <text evidence="3">The sequence shown here is derived from an EMBL/GenBank/DDBJ whole genome shotgun (WGS) entry which is preliminary data.</text>
</comment>
<evidence type="ECO:0000313" key="3">
    <source>
        <dbReference type="EMBL" id="MCY1720162.1"/>
    </source>
</evidence>
<dbReference type="GO" id="GO:0032259">
    <property type="term" value="P:methylation"/>
    <property type="evidence" value="ECO:0007669"/>
    <property type="project" value="UniProtKB-KW"/>
</dbReference>
<sequence>MKTAKQTFSQLMEQLARRHGIQHVFSDFMALVICAFSMGAKEAEYLDIINKYEKPEAYKLSEALGALVIEMTGDGTGMVDVLGKFFEENISHGYNGQFFTPQPICDMMACMNQPVRPLQRVLDPACGSGRMLMGMAKISRFAKFYGADTDINCARMTCINMYLNCMYGEVAWMNSLSNQYYGGWVIEPTVKGIHRIRQITERESYIHLKLPEETQKPQTPLPVIEIPAQVSATPKQGLLFEF</sequence>
<dbReference type="Proteomes" id="UP001145087">
    <property type="component" value="Unassembled WGS sequence"/>
</dbReference>
<dbReference type="AlphaFoldDB" id="A0A9X3J5Q2"/>
<dbReference type="GO" id="GO:0008170">
    <property type="term" value="F:N-methyltransferase activity"/>
    <property type="evidence" value="ECO:0007669"/>
    <property type="project" value="InterPro"/>
</dbReference>
<dbReference type="Pfam" id="PF02384">
    <property type="entry name" value="N6_Mtase"/>
    <property type="match status" value="1"/>
</dbReference>
<evidence type="ECO:0000259" key="2">
    <source>
        <dbReference type="Pfam" id="PF02384"/>
    </source>
</evidence>
<feature type="domain" description="DNA methylase adenine-specific" evidence="2">
    <location>
        <begin position="93"/>
        <end position="177"/>
    </location>
</feature>
<dbReference type="InterPro" id="IPR003356">
    <property type="entry name" value="DNA_methylase_A-5"/>
</dbReference>
<comment type="similarity">
    <text evidence="1">Belongs to the N(4)/N(6)-methyltransferase family.</text>
</comment>
<keyword evidence="3" id="KW-0808">Transferase</keyword>
<dbReference type="InterPro" id="IPR052916">
    <property type="entry name" value="Type-I_RE_MTase_Subunit"/>
</dbReference>
<dbReference type="EMBL" id="JAPOHD010000013">
    <property type="protein sequence ID" value="MCY1720162.1"/>
    <property type="molecule type" value="Genomic_DNA"/>
</dbReference>
<dbReference type="SUPFAM" id="SSF53335">
    <property type="entry name" value="S-adenosyl-L-methionine-dependent methyltransferases"/>
    <property type="match status" value="1"/>
</dbReference>
<dbReference type="RefSeq" id="WP_343332496.1">
    <property type="nucleotide sequence ID" value="NZ_JAPOHD010000013.1"/>
</dbReference>
<reference evidence="3" key="1">
    <citation type="submission" date="2022-11" db="EMBL/GenBank/DDBJ databases">
        <title>Marilongibacter aestuarii gen. nov., sp. nov., isolated from tidal flat sediment.</title>
        <authorList>
            <person name="Jiayan W."/>
        </authorList>
    </citation>
    <scope>NUCLEOTIDE SEQUENCE</scope>
    <source>
        <strain evidence="3">Z1-6</strain>
    </source>
</reference>
<dbReference type="GO" id="GO:0003677">
    <property type="term" value="F:DNA binding"/>
    <property type="evidence" value="ECO:0007669"/>
    <property type="project" value="InterPro"/>
</dbReference>
<evidence type="ECO:0000313" key="4">
    <source>
        <dbReference type="Proteomes" id="UP001145087"/>
    </source>
</evidence>
<organism evidence="3 4">
    <name type="scientific">Draconibacterium aestuarii</name>
    <dbReference type="NCBI Taxonomy" id="2998507"/>
    <lineage>
        <taxon>Bacteria</taxon>
        <taxon>Pseudomonadati</taxon>
        <taxon>Bacteroidota</taxon>
        <taxon>Bacteroidia</taxon>
        <taxon>Marinilabiliales</taxon>
        <taxon>Prolixibacteraceae</taxon>
        <taxon>Draconibacterium</taxon>
    </lineage>
</organism>
<dbReference type="PRINTS" id="PR00507">
    <property type="entry name" value="N12N6MTFRASE"/>
</dbReference>
<name>A0A9X3J5Q2_9BACT</name>
<proteinExistence type="inferred from homology"/>
<dbReference type="Gene3D" id="3.40.50.150">
    <property type="entry name" value="Vaccinia Virus protein VP39"/>
    <property type="match status" value="1"/>
</dbReference>
<dbReference type="InterPro" id="IPR029063">
    <property type="entry name" value="SAM-dependent_MTases_sf"/>
</dbReference>